<keyword evidence="3" id="KW-1185">Reference proteome</keyword>
<dbReference type="EMBL" id="BTRK01000002">
    <property type="protein sequence ID" value="GMR34375.1"/>
    <property type="molecule type" value="Genomic_DNA"/>
</dbReference>
<protein>
    <submittedName>
        <fullName evidence="2">Uncharacterized protein</fullName>
    </submittedName>
</protein>
<organism evidence="2 3">
    <name type="scientific">Pristionchus mayeri</name>
    <dbReference type="NCBI Taxonomy" id="1317129"/>
    <lineage>
        <taxon>Eukaryota</taxon>
        <taxon>Metazoa</taxon>
        <taxon>Ecdysozoa</taxon>
        <taxon>Nematoda</taxon>
        <taxon>Chromadorea</taxon>
        <taxon>Rhabditida</taxon>
        <taxon>Rhabditina</taxon>
        <taxon>Diplogasteromorpha</taxon>
        <taxon>Diplogasteroidea</taxon>
        <taxon>Neodiplogasteridae</taxon>
        <taxon>Pristionchus</taxon>
    </lineage>
</organism>
<comment type="caution">
    <text evidence="2">The sequence shown here is derived from an EMBL/GenBank/DDBJ whole genome shotgun (WGS) entry which is preliminary data.</text>
</comment>
<reference evidence="3" key="1">
    <citation type="submission" date="2022-10" db="EMBL/GenBank/DDBJ databases">
        <title>Genome assembly of Pristionchus species.</title>
        <authorList>
            <person name="Yoshida K."/>
            <person name="Sommer R.J."/>
        </authorList>
    </citation>
    <scope>NUCLEOTIDE SEQUENCE [LARGE SCALE GENOMIC DNA]</scope>
    <source>
        <strain evidence="3">RS5460</strain>
    </source>
</reference>
<dbReference type="AlphaFoldDB" id="A0AAN4ZAW6"/>
<gene>
    <name evidence="2" type="ORF">PMAYCL1PPCAC_04570</name>
</gene>
<evidence type="ECO:0000256" key="1">
    <source>
        <dbReference type="SAM" id="MobiDB-lite"/>
    </source>
</evidence>
<dbReference type="Proteomes" id="UP001328107">
    <property type="component" value="Unassembled WGS sequence"/>
</dbReference>
<evidence type="ECO:0000313" key="3">
    <source>
        <dbReference type="Proteomes" id="UP001328107"/>
    </source>
</evidence>
<accession>A0AAN4ZAW6</accession>
<evidence type="ECO:0000313" key="2">
    <source>
        <dbReference type="EMBL" id="GMR34375.1"/>
    </source>
</evidence>
<sequence length="102" mass="11289">GNSVDVLLGVELKPSIVGYLLQLGRDAAHLLRTVDRDLSERYALYLRRKPERPHRTPSPSASIDSRAPPVTSANQHWPASRMPGPACERPCHRSHTRPSSAC</sequence>
<name>A0AAN4ZAW6_9BILA</name>
<feature type="non-terminal residue" evidence="2">
    <location>
        <position position="1"/>
    </location>
</feature>
<proteinExistence type="predicted"/>
<feature type="region of interest" description="Disordered" evidence="1">
    <location>
        <begin position="48"/>
        <end position="102"/>
    </location>
</feature>